<comment type="caution">
    <text evidence="1">The sequence shown here is derived from an EMBL/GenBank/DDBJ whole genome shotgun (WGS) entry which is preliminary data.</text>
</comment>
<accession>A0A0F9QB43</accession>
<reference evidence="1" key="1">
    <citation type="journal article" date="2015" name="Nature">
        <title>Complex archaea that bridge the gap between prokaryotes and eukaryotes.</title>
        <authorList>
            <person name="Spang A."/>
            <person name="Saw J.H."/>
            <person name="Jorgensen S.L."/>
            <person name="Zaremba-Niedzwiedzka K."/>
            <person name="Martijn J."/>
            <person name="Lind A.E."/>
            <person name="van Eijk R."/>
            <person name="Schleper C."/>
            <person name="Guy L."/>
            <person name="Ettema T.J."/>
        </authorList>
    </citation>
    <scope>NUCLEOTIDE SEQUENCE</scope>
</reference>
<protein>
    <submittedName>
        <fullName evidence="1">Uncharacterized protein</fullName>
    </submittedName>
</protein>
<sequence>MTNVLDDKLTDKTAIIVAAIQELTSFEEIDFVFHALRMRRDYMGQIAKELLEVGMLVRFFHKNIPKDGLITKINQKKVKIDIDGVVWTVPPSMLMPVRGELG</sequence>
<name>A0A0F9QB43_9ZZZZ</name>
<evidence type="ECO:0000313" key="1">
    <source>
        <dbReference type="EMBL" id="KKN39729.1"/>
    </source>
</evidence>
<organism evidence="1">
    <name type="scientific">marine sediment metagenome</name>
    <dbReference type="NCBI Taxonomy" id="412755"/>
    <lineage>
        <taxon>unclassified sequences</taxon>
        <taxon>metagenomes</taxon>
        <taxon>ecological metagenomes</taxon>
    </lineage>
</organism>
<gene>
    <name evidence="1" type="ORF">LCGC14_0740430</name>
</gene>
<dbReference type="EMBL" id="LAZR01001746">
    <property type="protein sequence ID" value="KKN39729.1"/>
    <property type="molecule type" value="Genomic_DNA"/>
</dbReference>
<proteinExistence type="predicted"/>
<dbReference type="AlphaFoldDB" id="A0A0F9QB43"/>